<keyword evidence="3" id="KW-1185">Reference proteome</keyword>
<dbReference type="AlphaFoldDB" id="A0AAD9M6Z4"/>
<evidence type="ECO:0000256" key="1">
    <source>
        <dbReference type="SAM" id="MobiDB-lite"/>
    </source>
</evidence>
<accession>A0AAD9M6Z4</accession>
<reference evidence="2" key="1">
    <citation type="submission" date="2021-06" db="EMBL/GenBank/DDBJ databases">
        <title>Comparative genomics, transcriptomics and evolutionary studies reveal genomic signatures of adaptation to plant cell wall in hemibiotrophic fungi.</title>
        <authorList>
            <consortium name="DOE Joint Genome Institute"/>
            <person name="Baroncelli R."/>
            <person name="Diaz J.F."/>
            <person name="Benocci T."/>
            <person name="Peng M."/>
            <person name="Battaglia E."/>
            <person name="Haridas S."/>
            <person name="Andreopoulos W."/>
            <person name="Labutti K."/>
            <person name="Pangilinan J."/>
            <person name="Floch G.L."/>
            <person name="Makela M.R."/>
            <person name="Henrissat B."/>
            <person name="Grigoriev I.V."/>
            <person name="Crouch J.A."/>
            <person name="De Vries R.P."/>
            <person name="Sukno S.A."/>
            <person name="Thon M.R."/>
        </authorList>
    </citation>
    <scope>NUCLEOTIDE SEQUENCE</scope>
    <source>
        <strain evidence="2">MAFF235873</strain>
    </source>
</reference>
<comment type="caution">
    <text evidence="2">The sequence shown here is derived from an EMBL/GenBank/DDBJ whole genome shotgun (WGS) entry which is preliminary data.</text>
</comment>
<dbReference type="EMBL" id="MU842842">
    <property type="protein sequence ID" value="KAK2031245.1"/>
    <property type="molecule type" value="Genomic_DNA"/>
</dbReference>
<name>A0AAD9M6Z4_9PEZI</name>
<feature type="region of interest" description="Disordered" evidence="1">
    <location>
        <begin position="153"/>
        <end position="210"/>
    </location>
</feature>
<proteinExistence type="predicted"/>
<sequence length="210" mass="23377">MRFDHRRPGLCNLENCHVDGSPDGQDKKADEEPLPGCNDEYSFRLQLEFVAPERASATVELLRRRISSRLRDLMSSRTAERFFFVRHRDPLTPSGSASHSLSAFSSFGQMLLPLPVSPLTGKLLIVAKHRVSFMPTIAGNECAKVDKQLPSFQARPGSRVSKPAAPSSPPPPPHAPERRKERMSMSGVPALALPPPPERSHWLPMSQVRR</sequence>
<evidence type="ECO:0000313" key="3">
    <source>
        <dbReference type="Proteomes" id="UP001232148"/>
    </source>
</evidence>
<dbReference type="Proteomes" id="UP001232148">
    <property type="component" value="Unassembled WGS sequence"/>
</dbReference>
<gene>
    <name evidence="2" type="ORF">LX32DRAFT_283953</name>
</gene>
<organism evidence="2 3">
    <name type="scientific">Colletotrichum zoysiae</name>
    <dbReference type="NCBI Taxonomy" id="1216348"/>
    <lineage>
        <taxon>Eukaryota</taxon>
        <taxon>Fungi</taxon>
        <taxon>Dikarya</taxon>
        <taxon>Ascomycota</taxon>
        <taxon>Pezizomycotina</taxon>
        <taxon>Sordariomycetes</taxon>
        <taxon>Hypocreomycetidae</taxon>
        <taxon>Glomerellales</taxon>
        <taxon>Glomerellaceae</taxon>
        <taxon>Colletotrichum</taxon>
        <taxon>Colletotrichum graminicola species complex</taxon>
    </lineage>
</organism>
<protein>
    <submittedName>
        <fullName evidence="2">Uncharacterized protein</fullName>
    </submittedName>
</protein>
<evidence type="ECO:0000313" key="2">
    <source>
        <dbReference type="EMBL" id="KAK2031245.1"/>
    </source>
</evidence>